<dbReference type="STRING" id="8840.ENSAPLP00000021445"/>
<protein>
    <recommendedName>
        <fullName evidence="1">Flavodoxin-like domain-containing protein</fullName>
    </recommendedName>
</protein>
<dbReference type="Pfam" id="PF00258">
    <property type="entry name" value="Flavodoxin_1"/>
    <property type="match status" value="1"/>
</dbReference>
<name>A0A493T711_ANAPP</name>
<reference evidence="3" key="1">
    <citation type="submission" date="2017-10" db="EMBL/GenBank/DDBJ databases">
        <title>A new Pekin duck reference genome.</title>
        <authorList>
            <person name="Hou Z.-C."/>
            <person name="Zhou Z.-K."/>
            <person name="Zhu F."/>
            <person name="Hou S.-S."/>
        </authorList>
    </citation>
    <scope>NUCLEOTIDE SEQUENCE [LARGE SCALE GENOMIC DNA]</scope>
</reference>
<dbReference type="GeneTree" id="ENSGT00960000187464"/>
<dbReference type="Gene3D" id="3.40.50.360">
    <property type="match status" value="1"/>
</dbReference>
<sequence>MAERRLLILYGSQTGTAQDTAERIGREAKRRHFQCRVEALDSYDVVSGCGDPPDNMKVGHVLCIWLLCTWPVT</sequence>
<evidence type="ECO:0000313" key="2">
    <source>
        <dbReference type="Ensembl" id="ENSAPLP00000021445.1"/>
    </source>
</evidence>
<dbReference type="GO" id="GO:0010181">
    <property type="term" value="F:FMN binding"/>
    <property type="evidence" value="ECO:0007669"/>
    <property type="project" value="InterPro"/>
</dbReference>
<dbReference type="SUPFAM" id="SSF52218">
    <property type="entry name" value="Flavoproteins"/>
    <property type="match status" value="1"/>
</dbReference>
<reference evidence="2" key="2">
    <citation type="submission" date="2025-08" db="UniProtKB">
        <authorList>
            <consortium name="Ensembl"/>
        </authorList>
    </citation>
    <scope>IDENTIFICATION</scope>
</reference>
<dbReference type="AlphaFoldDB" id="A0A493T711"/>
<accession>A0A493T711</accession>
<keyword evidence="3" id="KW-1185">Reference proteome</keyword>
<proteinExistence type="predicted"/>
<organism evidence="2 3">
    <name type="scientific">Anas platyrhynchos platyrhynchos</name>
    <name type="common">Northern mallard</name>
    <dbReference type="NCBI Taxonomy" id="8840"/>
    <lineage>
        <taxon>Eukaryota</taxon>
        <taxon>Metazoa</taxon>
        <taxon>Chordata</taxon>
        <taxon>Craniata</taxon>
        <taxon>Vertebrata</taxon>
        <taxon>Euteleostomi</taxon>
        <taxon>Archelosauria</taxon>
        <taxon>Archosauria</taxon>
        <taxon>Dinosauria</taxon>
        <taxon>Saurischia</taxon>
        <taxon>Theropoda</taxon>
        <taxon>Coelurosauria</taxon>
        <taxon>Aves</taxon>
        <taxon>Neognathae</taxon>
        <taxon>Galloanserae</taxon>
        <taxon>Anseriformes</taxon>
        <taxon>Anatidae</taxon>
        <taxon>Anatinae</taxon>
        <taxon>Anas</taxon>
    </lineage>
</organism>
<evidence type="ECO:0000313" key="3">
    <source>
        <dbReference type="Proteomes" id="UP000016666"/>
    </source>
</evidence>
<feature type="domain" description="Flavodoxin-like" evidence="1">
    <location>
        <begin position="8"/>
        <end position="53"/>
    </location>
</feature>
<reference evidence="2" key="3">
    <citation type="submission" date="2025-09" db="UniProtKB">
        <authorList>
            <consortium name="Ensembl"/>
        </authorList>
    </citation>
    <scope>IDENTIFICATION</scope>
</reference>
<evidence type="ECO:0000259" key="1">
    <source>
        <dbReference type="Pfam" id="PF00258"/>
    </source>
</evidence>
<dbReference type="Ensembl" id="ENSAPLT00000023970.1">
    <property type="protein sequence ID" value="ENSAPLP00000021445.1"/>
    <property type="gene ID" value="ENSAPLG00000019448.1"/>
</dbReference>
<dbReference type="Proteomes" id="UP000016666">
    <property type="component" value="Unassembled WGS sequence"/>
</dbReference>
<dbReference type="InterPro" id="IPR029039">
    <property type="entry name" value="Flavoprotein-like_sf"/>
</dbReference>
<dbReference type="InterPro" id="IPR008254">
    <property type="entry name" value="Flavodoxin/NO_synth"/>
</dbReference>
<dbReference type="OMA" id="CIWLLCT"/>